<evidence type="ECO:0000256" key="1">
    <source>
        <dbReference type="ARBA" id="ARBA00022491"/>
    </source>
</evidence>
<evidence type="ECO:0000256" key="5">
    <source>
        <dbReference type="PROSITE-ProRule" id="PRU00335"/>
    </source>
</evidence>
<dbReference type="Proteomes" id="UP000002230">
    <property type="component" value="Chromosome"/>
</dbReference>
<dbReference type="KEGG" id="etd:ETAF_0943"/>
<evidence type="ECO:0000256" key="4">
    <source>
        <dbReference type="ARBA" id="ARBA00023163"/>
    </source>
</evidence>
<evidence type="ECO:0000259" key="6">
    <source>
        <dbReference type="PROSITE" id="PS50977"/>
    </source>
</evidence>
<dbReference type="PROSITE" id="PS01081">
    <property type="entry name" value="HTH_TETR_1"/>
    <property type="match status" value="1"/>
</dbReference>
<dbReference type="GO" id="GO:0003700">
    <property type="term" value="F:DNA-binding transcription factor activity"/>
    <property type="evidence" value="ECO:0007669"/>
    <property type="project" value="UniProtKB-ARBA"/>
</dbReference>
<organism evidence="7 8">
    <name type="scientific">Edwardsiella tarda (strain FL6-60)</name>
    <dbReference type="NCBI Taxonomy" id="718251"/>
    <lineage>
        <taxon>Bacteria</taxon>
        <taxon>Pseudomonadati</taxon>
        <taxon>Pseudomonadota</taxon>
        <taxon>Gammaproteobacteria</taxon>
        <taxon>Enterobacterales</taxon>
        <taxon>Hafniaceae</taxon>
        <taxon>Edwardsiella</taxon>
    </lineage>
</organism>
<feature type="DNA-binding region" description="H-T-H motif" evidence="5">
    <location>
        <begin position="33"/>
        <end position="52"/>
    </location>
</feature>
<dbReference type="InterPro" id="IPR013572">
    <property type="entry name" value="Tscrpt_reg_MAATS_C"/>
</dbReference>
<dbReference type="GO" id="GO:0045892">
    <property type="term" value="P:negative regulation of DNA-templated transcription"/>
    <property type="evidence" value="ECO:0007669"/>
    <property type="project" value="UniProtKB-ARBA"/>
</dbReference>
<dbReference type="InterPro" id="IPR001647">
    <property type="entry name" value="HTH_TetR"/>
</dbReference>
<proteinExistence type="predicted"/>
<dbReference type="Pfam" id="PF08361">
    <property type="entry name" value="TetR_C_2"/>
    <property type="match status" value="1"/>
</dbReference>
<evidence type="ECO:0000313" key="8">
    <source>
        <dbReference type="Proteomes" id="UP000002230"/>
    </source>
</evidence>
<keyword evidence="8" id="KW-1185">Reference proteome</keyword>
<dbReference type="SUPFAM" id="SSF46689">
    <property type="entry name" value="Homeodomain-like"/>
    <property type="match status" value="1"/>
</dbReference>
<name>A0A0H3DSW2_EDWTF</name>
<evidence type="ECO:0000256" key="3">
    <source>
        <dbReference type="ARBA" id="ARBA00023125"/>
    </source>
</evidence>
<evidence type="ECO:0000256" key="2">
    <source>
        <dbReference type="ARBA" id="ARBA00023015"/>
    </source>
</evidence>
<feature type="domain" description="HTH tetR-type" evidence="6">
    <location>
        <begin position="10"/>
        <end position="70"/>
    </location>
</feature>
<keyword evidence="1" id="KW-0678">Repressor</keyword>
<dbReference type="PANTHER" id="PTHR30055:SF240">
    <property type="entry name" value="HTH-TYPE TRANSCRIPTIONAL REGULATOR ACRR"/>
    <property type="match status" value="1"/>
</dbReference>
<dbReference type="GO" id="GO:0000976">
    <property type="term" value="F:transcription cis-regulatory region binding"/>
    <property type="evidence" value="ECO:0007669"/>
    <property type="project" value="TreeGrafter"/>
</dbReference>
<dbReference type="EMBL" id="CP002154">
    <property type="protein sequence ID" value="ADM41062.1"/>
    <property type="molecule type" value="Genomic_DNA"/>
</dbReference>
<accession>A0A0H3DSW2</accession>
<dbReference type="InterPro" id="IPR050109">
    <property type="entry name" value="HTH-type_TetR-like_transc_reg"/>
</dbReference>
<dbReference type="PRINTS" id="PR00455">
    <property type="entry name" value="HTHTETR"/>
</dbReference>
<dbReference type="GO" id="GO:0009410">
    <property type="term" value="P:response to xenobiotic stimulus"/>
    <property type="evidence" value="ECO:0007669"/>
    <property type="project" value="UniProtKB-ARBA"/>
</dbReference>
<dbReference type="HOGENOM" id="CLU_069356_12_3_6"/>
<keyword evidence="4" id="KW-0804">Transcription</keyword>
<evidence type="ECO:0000313" key="7">
    <source>
        <dbReference type="EMBL" id="ADM41062.1"/>
    </source>
</evidence>
<dbReference type="PATRIC" id="fig|718251.5.peg.969"/>
<dbReference type="Gene3D" id="1.10.357.10">
    <property type="entry name" value="Tetracycline Repressor, domain 2"/>
    <property type="match status" value="1"/>
</dbReference>
<keyword evidence="2" id="KW-0805">Transcription regulation</keyword>
<gene>
    <name evidence="7" type="ordered locus">ETAF_0943</name>
</gene>
<reference evidence="8" key="1">
    <citation type="submission" date="2010-08" db="EMBL/GenBank/DDBJ databases">
        <title>Genome comparisons of Edwardsiella bacteria analysed using deep sequencing technology.</title>
        <authorList>
            <person name="van Soest J.J."/>
            <person name="Henkel C.V."/>
            <person name="Jansen H.J."/>
            <person name="van den Hondel C.A.M.J.J."/>
            <person name="Bloemberg G.V."/>
            <person name="Meijer A.H."/>
            <person name="Spaink H.P."/>
        </authorList>
    </citation>
    <scope>NUCLEOTIDE SEQUENCE [LARGE SCALE GENOMIC DNA]</scope>
    <source>
        <strain evidence="8">FL6-60</strain>
    </source>
</reference>
<dbReference type="AlphaFoldDB" id="A0A0H3DSW2"/>
<reference evidence="7 8" key="2">
    <citation type="journal article" date="2011" name="BMC Immunol.">
        <title>Comparison of static immersion and intravenous injection systems for exposure of zebrafish embryos to the natural pathogen Edwardsiella tarda.</title>
        <authorList>
            <person name="van Soest J.J."/>
            <person name="Stockhammer O.W."/>
            <person name="Ordas A."/>
            <person name="Bloemberg G.V."/>
            <person name="Spaink H.P."/>
            <person name="Meijer A.H."/>
        </authorList>
    </citation>
    <scope>NUCLEOTIDE SEQUENCE [LARGE SCALE GENOMIC DNA]</scope>
    <source>
        <strain evidence="7 8">FL6-60</strain>
    </source>
</reference>
<dbReference type="FunFam" id="1.10.357.10:FF:000003">
    <property type="entry name" value="HTH-type transcriptional regulator AcrR"/>
    <property type="match status" value="1"/>
</dbReference>
<dbReference type="InterPro" id="IPR009057">
    <property type="entry name" value="Homeodomain-like_sf"/>
</dbReference>
<protein>
    <submittedName>
        <fullName evidence="7">Transcriptional regulator</fullName>
    </submittedName>
</protein>
<dbReference type="InterPro" id="IPR023772">
    <property type="entry name" value="DNA-bd_HTH_TetR-type_CS"/>
</dbReference>
<dbReference type="SUPFAM" id="SSF48498">
    <property type="entry name" value="Tetracyclin repressor-like, C-terminal domain"/>
    <property type="match status" value="1"/>
</dbReference>
<dbReference type="InterPro" id="IPR036271">
    <property type="entry name" value="Tet_transcr_reg_TetR-rel_C_sf"/>
</dbReference>
<dbReference type="Pfam" id="PF00440">
    <property type="entry name" value="TetR_N"/>
    <property type="match status" value="1"/>
</dbReference>
<dbReference type="NCBIfam" id="NF007949">
    <property type="entry name" value="PRK10668.1"/>
    <property type="match status" value="1"/>
</dbReference>
<sequence length="237" mass="27378">MARKTKQQAQETRQQILDAAIREFSVRGVAATSLNDIAKAAGVTRGAIYWHFKNKTDIFHAVWAFMESRISELELEYQTKFPDDPLRILRELLIFILVATVVDPQRRAMMEILYHKCEFVGEMRALGERRKLMYLESYARIERVLQHCVFREQLPANLDTLRSAIALRSYITGIMESWLFTPDRFDLQQQAIPLVDNVIAMLRHSPFLRRDAVCAPNDTSVWGSGFPPTVNCVDKDE</sequence>
<dbReference type="PROSITE" id="PS50977">
    <property type="entry name" value="HTH_TETR_2"/>
    <property type="match status" value="1"/>
</dbReference>
<keyword evidence="3 5" id="KW-0238">DNA-binding</keyword>
<dbReference type="PANTHER" id="PTHR30055">
    <property type="entry name" value="HTH-TYPE TRANSCRIPTIONAL REGULATOR RUTR"/>
    <property type="match status" value="1"/>
</dbReference>